<dbReference type="Pfam" id="PF23598">
    <property type="entry name" value="LRR_14"/>
    <property type="match status" value="1"/>
</dbReference>
<dbReference type="PRINTS" id="PR00019">
    <property type="entry name" value="LEURICHRPT"/>
</dbReference>
<dbReference type="FunFam" id="3.80.10.10:FF:000041">
    <property type="entry name" value="LRR receptor-like serine/threonine-protein kinase ERECTA"/>
    <property type="match status" value="1"/>
</dbReference>
<keyword evidence="6" id="KW-0677">Repeat</keyword>
<dbReference type="Gene3D" id="3.30.200.20">
    <property type="entry name" value="Phosphorylase Kinase, domain 1"/>
    <property type="match status" value="1"/>
</dbReference>
<keyword evidence="8" id="KW-0472">Membrane</keyword>
<dbReference type="GO" id="GO:0005524">
    <property type="term" value="F:ATP binding"/>
    <property type="evidence" value="ECO:0007669"/>
    <property type="project" value="UniProtKB-UniRule"/>
</dbReference>
<feature type="binding site" evidence="10">
    <location>
        <position position="661"/>
    </location>
    <ligand>
        <name>ATP</name>
        <dbReference type="ChEBI" id="CHEBI:30616"/>
    </ligand>
</feature>
<dbReference type="SMART" id="SM00369">
    <property type="entry name" value="LRR_TYP"/>
    <property type="match status" value="8"/>
</dbReference>
<evidence type="ECO:0000256" key="10">
    <source>
        <dbReference type="PROSITE-ProRule" id="PRU10141"/>
    </source>
</evidence>
<keyword evidence="4" id="KW-0812">Transmembrane</keyword>
<dbReference type="Pfam" id="PF00560">
    <property type="entry name" value="LRR_1"/>
    <property type="match status" value="1"/>
</dbReference>
<dbReference type="PANTHER" id="PTHR27008:SF537">
    <property type="entry name" value="OS11G0173432 PROTEIN"/>
    <property type="match status" value="1"/>
</dbReference>
<protein>
    <recommendedName>
        <fullName evidence="15">Leucine-rich repeat-containing N-terminal plant-type domain-containing protein</fullName>
    </recommendedName>
</protein>
<keyword evidence="14" id="KW-1185">Reference proteome</keyword>
<dbReference type="InterPro" id="IPR017441">
    <property type="entry name" value="Protein_kinase_ATP_BS"/>
</dbReference>
<keyword evidence="7" id="KW-1133">Transmembrane helix</keyword>
<name>A0AAV5FGV9_ELECO</name>
<dbReference type="FunFam" id="3.80.10.10:FF:000627">
    <property type="entry name" value="Probable leucine-rich repeat receptor-like protein kinase At2g33170"/>
    <property type="match status" value="1"/>
</dbReference>
<dbReference type="SUPFAM" id="SSF56112">
    <property type="entry name" value="Protein kinase-like (PK-like)"/>
    <property type="match status" value="1"/>
</dbReference>
<evidence type="ECO:0000256" key="9">
    <source>
        <dbReference type="ARBA" id="ARBA00023180"/>
    </source>
</evidence>
<dbReference type="InterPro" id="IPR051809">
    <property type="entry name" value="Plant_receptor-like_S/T_kinase"/>
</dbReference>
<feature type="domain" description="Leucine-rich repeat-containing N-terminal plant-type" evidence="11">
    <location>
        <begin position="51"/>
        <end position="88"/>
    </location>
</feature>
<evidence type="ECO:0000256" key="4">
    <source>
        <dbReference type="ARBA" id="ARBA00022692"/>
    </source>
</evidence>
<dbReference type="AlphaFoldDB" id="A0AAV5FGV9"/>
<dbReference type="Proteomes" id="UP001054889">
    <property type="component" value="Unassembled WGS sequence"/>
</dbReference>
<evidence type="ECO:0000313" key="13">
    <source>
        <dbReference type="EMBL" id="GJN34963.1"/>
    </source>
</evidence>
<keyword evidence="10" id="KW-0067">ATP-binding</keyword>
<proteinExistence type="predicted"/>
<evidence type="ECO:0000256" key="3">
    <source>
        <dbReference type="ARBA" id="ARBA00022614"/>
    </source>
</evidence>
<keyword evidence="5" id="KW-0732">Signal</keyword>
<dbReference type="PANTHER" id="PTHR27008">
    <property type="entry name" value="OS04G0122200 PROTEIN"/>
    <property type="match status" value="1"/>
</dbReference>
<reference evidence="13" key="2">
    <citation type="submission" date="2021-12" db="EMBL/GenBank/DDBJ databases">
        <title>Resequencing data analysis of finger millet.</title>
        <authorList>
            <person name="Hatakeyama M."/>
            <person name="Aluri S."/>
            <person name="Balachadran M.T."/>
            <person name="Sivarajan S.R."/>
            <person name="Poveda L."/>
            <person name="Shimizu-Inatsugi R."/>
            <person name="Schlapbach R."/>
            <person name="Sreeman S.M."/>
            <person name="Shimizu K.K."/>
        </authorList>
    </citation>
    <scope>NUCLEOTIDE SEQUENCE</scope>
</reference>
<dbReference type="EMBL" id="BQKI01000086">
    <property type="protein sequence ID" value="GJN34963.1"/>
    <property type="molecule type" value="Genomic_DNA"/>
</dbReference>
<keyword evidence="10" id="KW-0547">Nucleotide-binding</keyword>
<dbReference type="InterPro" id="IPR003591">
    <property type="entry name" value="Leu-rich_rpt_typical-subtyp"/>
</dbReference>
<evidence type="ECO:0000256" key="2">
    <source>
        <dbReference type="ARBA" id="ARBA00022475"/>
    </source>
</evidence>
<evidence type="ECO:0000259" key="11">
    <source>
        <dbReference type="Pfam" id="PF08263"/>
    </source>
</evidence>
<evidence type="ECO:0000256" key="8">
    <source>
        <dbReference type="ARBA" id="ARBA00023136"/>
    </source>
</evidence>
<evidence type="ECO:0000256" key="5">
    <source>
        <dbReference type="ARBA" id="ARBA00022729"/>
    </source>
</evidence>
<dbReference type="SUPFAM" id="SSF52058">
    <property type="entry name" value="L domain-like"/>
    <property type="match status" value="2"/>
</dbReference>
<dbReference type="Pfam" id="PF13855">
    <property type="entry name" value="LRR_8"/>
    <property type="match status" value="1"/>
</dbReference>
<dbReference type="InterPro" id="IPR013210">
    <property type="entry name" value="LRR_N_plant-typ"/>
</dbReference>
<dbReference type="Pfam" id="PF08263">
    <property type="entry name" value="LRRNT_2"/>
    <property type="match status" value="1"/>
</dbReference>
<accession>A0AAV5FGV9</accession>
<comment type="caution">
    <text evidence="13">The sequence shown here is derived from an EMBL/GenBank/DDBJ whole genome shotgun (WGS) entry which is preliminary data.</text>
</comment>
<evidence type="ECO:0000256" key="7">
    <source>
        <dbReference type="ARBA" id="ARBA00022989"/>
    </source>
</evidence>
<evidence type="ECO:0000256" key="6">
    <source>
        <dbReference type="ARBA" id="ARBA00022737"/>
    </source>
</evidence>
<dbReference type="InterPro" id="IPR011009">
    <property type="entry name" value="Kinase-like_dom_sf"/>
</dbReference>
<organism evidence="13 14">
    <name type="scientific">Eleusine coracana subsp. coracana</name>
    <dbReference type="NCBI Taxonomy" id="191504"/>
    <lineage>
        <taxon>Eukaryota</taxon>
        <taxon>Viridiplantae</taxon>
        <taxon>Streptophyta</taxon>
        <taxon>Embryophyta</taxon>
        <taxon>Tracheophyta</taxon>
        <taxon>Spermatophyta</taxon>
        <taxon>Magnoliopsida</taxon>
        <taxon>Liliopsida</taxon>
        <taxon>Poales</taxon>
        <taxon>Poaceae</taxon>
        <taxon>PACMAD clade</taxon>
        <taxon>Chloridoideae</taxon>
        <taxon>Cynodonteae</taxon>
        <taxon>Eleusininae</taxon>
        <taxon>Eleusine</taxon>
    </lineage>
</organism>
<dbReference type="Gene3D" id="3.80.10.10">
    <property type="entry name" value="Ribonuclease Inhibitor"/>
    <property type="match status" value="3"/>
</dbReference>
<keyword evidence="3" id="KW-0433">Leucine-rich repeat</keyword>
<dbReference type="PROSITE" id="PS00107">
    <property type="entry name" value="PROTEIN_KINASE_ATP"/>
    <property type="match status" value="1"/>
</dbReference>
<dbReference type="FunFam" id="3.80.10.10:FF:000095">
    <property type="entry name" value="LRR receptor-like serine/threonine-protein kinase GSO1"/>
    <property type="match status" value="1"/>
</dbReference>
<keyword evidence="2" id="KW-1003">Cell membrane</keyword>
<evidence type="ECO:0000259" key="12">
    <source>
        <dbReference type="Pfam" id="PF23598"/>
    </source>
</evidence>
<evidence type="ECO:0000256" key="1">
    <source>
        <dbReference type="ARBA" id="ARBA00004162"/>
    </source>
</evidence>
<evidence type="ECO:0000313" key="14">
    <source>
        <dbReference type="Proteomes" id="UP001054889"/>
    </source>
</evidence>
<evidence type="ECO:0008006" key="15">
    <source>
        <dbReference type="Google" id="ProtNLM"/>
    </source>
</evidence>
<reference evidence="13" key="1">
    <citation type="journal article" date="2018" name="DNA Res.">
        <title>Multiple hybrid de novo genome assembly of finger millet, an orphan allotetraploid crop.</title>
        <authorList>
            <person name="Hatakeyama M."/>
            <person name="Aluri S."/>
            <person name="Balachadran M.T."/>
            <person name="Sivarajan S.R."/>
            <person name="Patrignani A."/>
            <person name="Gruter S."/>
            <person name="Poveda L."/>
            <person name="Shimizu-Inatsugi R."/>
            <person name="Baeten J."/>
            <person name="Francoijs K.J."/>
            <person name="Nataraja K.N."/>
            <person name="Reddy Y.A.N."/>
            <person name="Phadnis S."/>
            <person name="Ravikumar R.L."/>
            <person name="Schlapbach R."/>
            <person name="Sreeman S.M."/>
            <person name="Shimizu K.K."/>
        </authorList>
    </citation>
    <scope>NUCLEOTIDE SEQUENCE</scope>
</reference>
<feature type="domain" description="Disease resistance R13L4/SHOC-2-like LRR" evidence="12">
    <location>
        <begin position="111"/>
        <end position="350"/>
    </location>
</feature>
<comment type="subcellular location">
    <subcellularLocation>
        <location evidence="1">Cell membrane</location>
        <topology evidence="1">Single-pass membrane protein</topology>
    </subcellularLocation>
</comment>
<dbReference type="GO" id="GO:0005886">
    <property type="term" value="C:plasma membrane"/>
    <property type="evidence" value="ECO:0007669"/>
    <property type="project" value="UniProtKB-SubCell"/>
</dbReference>
<dbReference type="InterPro" id="IPR001611">
    <property type="entry name" value="Leu-rich_rpt"/>
</dbReference>
<dbReference type="InterPro" id="IPR032675">
    <property type="entry name" value="LRR_dom_sf"/>
</dbReference>
<gene>
    <name evidence="13" type="primary">gb23680</name>
    <name evidence="13" type="ORF">PR202_gb23680</name>
</gene>
<keyword evidence="9" id="KW-0325">Glycoprotein</keyword>
<dbReference type="InterPro" id="IPR055414">
    <property type="entry name" value="LRR_R13L4/SHOC2-like"/>
</dbReference>
<sequence>MMVKSSTIGRPAPVKAAVWQGIMETKLLSQILFIIAALSFKASKAGCSTETDRQSLMDFKNNISLDPHEALASRNDTVHFCKWEGVSCHNAKHQLRVTAMNLANQGLHGHISPSLGNLTLLTALNLSQNALSGEIHPSLGHLRSLKFLKLANNLLQGRIPNELANCTSLRTVDLSWNQLVGEIPFEVASLSELTSLDLSRNNLTGGLPSSISNISSLRELIAKGNQLEGRIPHELGHLHLLTLLALGRNKLSGPISQSIFNLSSLEIVSLESNYLSMPYLPSDLGNTLHNLQRLYLDYNNFGGLIPPSLSNATHLVDLDLSSNSFAGHVPTTLGALPKLSWLNLEYNNIIAKDKQSWMFIDALTNCSSLNVLALFQNQLKGELPSSMGNLSSQLQYLLLGQNELAGHVPSSIGNLQGLTSLGLDSNNFDCTVTEWILDISDNHLNDSMPVDLFRLPSLISFNLSYNYLHGVLPLEVGNANQLMEVDISSNNIYGKIPDTLGNCESLETILMGNNYLQEEIPSSLRNLKSLKTLNISRNNLSGPIPGFLASLQSLQQLDLSCNNLQGEIPRNGVFRNATALTLDGNRNLCGGMPEVQLPSMKRRQKSSPVPTVVDNHMPQVSYVDLAKATDNFSPSNLIGKGAHGSVYKGFIGHLKEIVAVKVFNLETQGA</sequence>